<evidence type="ECO:0000256" key="1">
    <source>
        <dbReference type="ARBA" id="ARBA00022723"/>
    </source>
</evidence>
<dbReference type="SMART" id="SM00980">
    <property type="entry name" value="THAP"/>
    <property type="match status" value="1"/>
</dbReference>
<evidence type="ECO:0000259" key="6">
    <source>
        <dbReference type="PROSITE" id="PS50950"/>
    </source>
</evidence>
<sequence>MANIESCTNKGYSRHYSKHLVAAFFCVSMGRKCSVPLCYSNYEKHYVSAFPFPSDPGLRTLWLRNIRRPDFNPGPTSGVCIKHFEDQFIVKHDRGELHDGDEALKNIACIPLCMYRLK</sequence>
<keyword evidence="1" id="KW-0479">Metal-binding</keyword>
<dbReference type="InterPro" id="IPR026516">
    <property type="entry name" value="THAP1/10"/>
</dbReference>
<evidence type="ECO:0000256" key="3">
    <source>
        <dbReference type="ARBA" id="ARBA00022833"/>
    </source>
</evidence>
<dbReference type="SUPFAM" id="SSF57716">
    <property type="entry name" value="Glucocorticoid receptor-like (DNA-binding domain)"/>
    <property type="match status" value="1"/>
</dbReference>
<evidence type="ECO:0000256" key="2">
    <source>
        <dbReference type="ARBA" id="ARBA00022771"/>
    </source>
</evidence>
<keyword evidence="2 5" id="KW-0863">Zinc-finger</keyword>
<evidence type="ECO:0000256" key="4">
    <source>
        <dbReference type="ARBA" id="ARBA00023125"/>
    </source>
</evidence>
<keyword evidence="3" id="KW-0862">Zinc</keyword>
<dbReference type="InterPro" id="IPR006612">
    <property type="entry name" value="THAP_Znf"/>
</dbReference>
<keyword evidence="8" id="KW-1185">Reference proteome</keyword>
<evidence type="ECO:0000313" key="7">
    <source>
        <dbReference type="EMBL" id="GIY69359.1"/>
    </source>
</evidence>
<evidence type="ECO:0000256" key="5">
    <source>
        <dbReference type="PROSITE-ProRule" id="PRU00309"/>
    </source>
</evidence>
<reference evidence="7 8" key="1">
    <citation type="submission" date="2021-06" db="EMBL/GenBank/DDBJ databases">
        <title>Caerostris darwini draft genome.</title>
        <authorList>
            <person name="Kono N."/>
            <person name="Arakawa K."/>
        </authorList>
    </citation>
    <scope>NUCLEOTIDE SEQUENCE [LARGE SCALE GENOMIC DNA]</scope>
</reference>
<dbReference type="EMBL" id="BPLQ01013035">
    <property type="protein sequence ID" value="GIY69359.1"/>
    <property type="molecule type" value="Genomic_DNA"/>
</dbReference>
<gene>
    <name evidence="7" type="ORF">CDAR_470451</name>
</gene>
<dbReference type="PROSITE" id="PS50950">
    <property type="entry name" value="ZF_THAP"/>
    <property type="match status" value="1"/>
</dbReference>
<dbReference type="Proteomes" id="UP001054837">
    <property type="component" value="Unassembled WGS sequence"/>
</dbReference>
<dbReference type="Pfam" id="PF05485">
    <property type="entry name" value="THAP"/>
    <property type="match status" value="1"/>
</dbReference>
<dbReference type="PANTHER" id="PTHR46600:SF11">
    <property type="entry name" value="THAP DOMAIN-CONTAINING PROTEIN 10"/>
    <property type="match status" value="1"/>
</dbReference>
<feature type="domain" description="THAP-type" evidence="6">
    <location>
        <begin position="29"/>
        <end position="108"/>
    </location>
</feature>
<dbReference type="GO" id="GO:0008270">
    <property type="term" value="F:zinc ion binding"/>
    <property type="evidence" value="ECO:0007669"/>
    <property type="project" value="UniProtKB-KW"/>
</dbReference>
<evidence type="ECO:0000313" key="8">
    <source>
        <dbReference type="Proteomes" id="UP001054837"/>
    </source>
</evidence>
<accession>A0AAV4VHQ1</accession>
<name>A0AAV4VHQ1_9ARAC</name>
<dbReference type="GO" id="GO:0043565">
    <property type="term" value="F:sequence-specific DNA binding"/>
    <property type="evidence" value="ECO:0007669"/>
    <property type="project" value="InterPro"/>
</dbReference>
<keyword evidence="4 5" id="KW-0238">DNA-binding</keyword>
<proteinExistence type="predicted"/>
<protein>
    <recommendedName>
        <fullName evidence="6">THAP-type domain-containing protein</fullName>
    </recommendedName>
</protein>
<dbReference type="PANTHER" id="PTHR46600">
    <property type="entry name" value="THAP DOMAIN-CONTAINING"/>
    <property type="match status" value="1"/>
</dbReference>
<comment type="caution">
    <text evidence="7">The sequence shown here is derived from an EMBL/GenBank/DDBJ whole genome shotgun (WGS) entry which is preliminary data.</text>
</comment>
<organism evidence="7 8">
    <name type="scientific">Caerostris darwini</name>
    <dbReference type="NCBI Taxonomy" id="1538125"/>
    <lineage>
        <taxon>Eukaryota</taxon>
        <taxon>Metazoa</taxon>
        <taxon>Ecdysozoa</taxon>
        <taxon>Arthropoda</taxon>
        <taxon>Chelicerata</taxon>
        <taxon>Arachnida</taxon>
        <taxon>Araneae</taxon>
        <taxon>Araneomorphae</taxon>
        <taxon>Entelegynae</taxon>
        <taxon>Araneoidea</taxon>
        <taxon>Araneidae</taxon>
        <taxon>Caerostris</taxon>
    </lineage>
</organism>
<dbReference type="AlphaFoldDB" id="A0AAV4VHQ1"/>